<feature type="transmembrane region" description="Helical" evidence="2">
    <location>
        <begin position="81"/>
        <end position="104"/>
    </location>
</feature>
<dbReference type="Proteomes" id="UP000800096">
    <property type="component" value="Unassembled WGS sequence"/>
</dbReference>
<organism evidence="3 4">
    <name type="scientific">Ampelomyces quisqualis</name>
    <name type="common">Powdery mildew agent</name>
    <dbReference type="NCBI Taxonomy" id="50730"/>
    <lineage>
        <taxon>Eukaryota</taxon>
        <taxon>Fungi</taxon>
        <taxon>Dikarya</taxon>
        <taxon>Ascomycota</taxon>
        <taxon>Pezizomycotina</taxon>
        <taxon>Dothideomycetes</taxon>
        <taxon>Pleosporomycetidae</taxon>
        <taxon>Pleosporales</taxon>
        <taxon>Pleosporineae</taxon>
        <taxon>Phaeosphaeriaceae</taxon>
        <taxon>Ampelomyces</taxon>
    </lineage>
</organism>
<feature type="compositionally biased region" description="Basic and acidic residues" evidence="1">
    <location>
        <begin position="205"/>
        <end position="215"/>
    </location>
</feature>
<feature type="compositionally biased region" description="Gly residues" evidence="1">
    <location>
        <begin position="216"/>
        <end position="231"/>
    </location>
</feature>
<evidence type="ECO:0000256" key="1">
    <source>
        <dbReference type="SAM" id="MobiDB-lite"/>
    </source>
</evidence>
<keyword evidence="2" id="KW-0812">Transmembrane</keyword>
<protein>
    <submittedName>
        <fullName evidence="3">Uncharacterized protein</fullName>
    </submittedName>
</protein>
<feature type="transmembrane region" description="Helical" evidence="2">
    <location>
        <begin position="111"/>
        <end position="132"/>
    </location>
</feature>
<dbReference type="Pfam" id="PF16015">
    <property type="entry name" value="Promethin"/>
    <property type="match status" value="1"/>
</dbReference>
<accession>A0A6A5QLR6</accession>
<keyword evidence="2" id="KW-0472">Membrane</keyword>
<proteinExistence type="predicted"/>
<keyword evidence="2" id="KW-1133">Transmembrane helix</keyword>
<dbReference type="AlphaFoldDB" id="A0A6A5QLR6"/>
<evidence type="ECO:0000313" key="4">
    <source>
        <dbReference type="Proteomes" id="UP000800096"/>
    </source>
</evidence>
<sequence length="263" mass="28424">MSTLVSHAQQAAGSVGNQLQRTAGSVGSQILTTADRLVPPKQREQNIRDLRAFSHRNPKLAVGLKHPARIQYTLTGLQTFLAAQIALLGVPLLLFIAFAVTTLCISLATCLLFAVTTALFYTFFAIGIALFFLVPILFLASFAASCFFLWGLVVYLILQRFNEGEAPAKPGTRVGDKIHGLTGGRLGWMVDGDDATKVDMGTTQDDSHTNGDTDYHGGGNPSRQGGDGYMNGGEWKAKWAHGTQQQQKEFANKLNIKVDEVPA</sequence>
<evidence type="ECO:0000313" key="3">
    <source>
        <dbReference type="EMBL" id="KAF1915414.1"/>
    </source>
</evidence>
<name>A0A6A5QLR6_AMPQU</name>
<reference evidence="3" key="1">
    <citation type="journal article" date="2020" name="Stud. Mycol.">
        <title>101 Dothideomycetes genomes: a test case for predicting lifestyles and emergence of pathogens.</title>
        <authorList>
            <person name="Haridas S."/>
            <person name="Albert R."/>
            <person name="Binder M."/>
            <person name="Bloem J."/>
            <person name="Labutti K."/>
            <person name="Salamov A."/>
            <person name="Andreopoulos B."/>
            <person name="Baker S."/>
            <person name="Barry K."/>
            <person name="Bills G."/>
            <person name="Bluhm B."/>
            <person name="Cannon C."/>
            <person name="Castanera R."/>
            <person name="Culley D."/>
            <person name="Daum C."/>
            <person name="Ezra D."/>
            <person name="Gonzalez J."/>
            <person name="Henrissat B."/>
            <person name="Kuo A."/>
            <person name="Liang C."/>
            <person name="Lipzen A."/>
            <person name="Lutzoni F."/>
            <person name="Magnuson J."/>
            <person name="Mondo S."/>
            <person name="Nolan M."/>
            <person name="Ohm R."/>
            <person name="Pangilinan J."/>
            <person name="Park H.-J."/>
            <person name="Ramirez L."/>
            <person name="Alfaro M."/>
            <person name="Sun H."/>
            <person name="Tritt A."/>
            <person name="Yoshinaga Y."/>
            <person name="Zwiers L.-H."/>
            <person name="Turgeon B."/>
            <person name="Goodwin S."/>
            <person name="Spatafora J."/>
            <person name="Crous P."/>
            <person name="Grigoriev I."/>
        </authorList>
    </citation>
    <scope>NUCLEOTIDE SEQUENCE</scope>
    <source>
        <strain evidence="3">HMLAC05119</strain>
    </source>
</reference>
<gene>
    <name evidence="3" type="ORF">BDU57DRAFT_539769</name>
</gene>
<dbReference type="OrthoDB" id="3928876at2759"/>
<keyword evidence="4" id="KW-1185">Reference proteome</keyword>
<dbReference type="EMBL" id="ML979136">
    <property type="protein sequence ID" value="KAF1915414.1"/>
    <property type="molecule type" value="Genomic_DNA"/>
</dbReference>
<feature type="region of interest" description="Disordered" evidence="1">
    <location>
        <begin position="199"/>
        <end position="263"/>
    </location>
</feature>
<feature type="transmembrane region" description="Helical" evidence="2">
    <location>
        <begin position="138"/>
        <end position="158"/>
    </location>
</feature>
<evidence type="ECO:0000256" key="2">
    <source>
        <dbReference type="SAM" id="Phobius"/>
    </source>
</evidence>